<comment type="catalytic activity">
    <reaction evidence="6">
        <text>(2R)-ethylmalonyl-CoA + H(+) = butanoyl-CoA + CO2</text>
        <dbReference type="Rhea" id="RHEA:59540"/>
        <dbReference type="ChEBI" id="CHEBI:15378"/>
        <dbReference type="ChEBI" id="CHEBI:16526"/>
        <dbReference type="ChEBI" id="CHEBI:57371"/>
        <dbReference type="ChEBI" id="CHEBI:85316"/>
        <dbReference type="EC" id="4.1.1.94"/>
    </reaction>
    <physiologicalReaction direction="left-to-right" evidence="6">
        <dbReference type="Rhea" id="RHEA:59541"/>
    </physiologicalReaction>
</comment>
<dbReference type="SUPFAM" id="SSF52096">
    <property type="entry name" value="ClpP/crotonase"/>
    <property type="match status" value="1"/>
</dbReference>
<keyword evidence="3" id="KW-0963">Cytoplasm</keyword>
<dbReference type="InterPro" id="IPR018376">
    <property type="entry name" value="Enoyl-CoA_hyd/isom_CS"/>
</dbReference>
<dbReference type="Gene3D" id="3.90.226.10">
    <property type="entry name" value="2-enoyl-CoA Hydratase, Chain A, domain 1"/>
    <property type="match status" value="1"/>
</dbReference>
<dbReference type="PROSITE" id="PS00166">
    <property type="entry name" value="ENOYL_COA_HYDRATASE"/>
    <property type="match status" value="1"/>
</dbReference>
<proteinExistence type="inferred from homology"/>
<evidence type="ECO:0000313" key="14">
    <source>
        <dbReference type="EMBL" id="CAE0413539.1"/>
    </source>
</evidence>
<keyword evidence="4" id="KW-0456">Lyase</keyword>
<evidence type="ECO:0000256" key="4">
    <source>
        <dbReference type="ARBA" id="ARBA00023239"/>
    </source>
</evidence>
<dbReference type="CDD" id="cd06558">
    <property type="entry name" value="crotonase-like"/>
    <property type="match status" value="1"/>
</dbReference>
<gene>
    <name evidence="14" type="ORF">ACOF00016_LOCUS10794</name>
</gene>
<evidence type="ECO:0000256" key="1">
    <source>
        <dbReference type="ARBA" id="ARBA00004514"/>
    </source>
</evidence>
<evidence type="ECO:0000256" key="6">
    <source>
        <dbReference type="ARBA" id="ARBA00036541"/>
    </source>
</evidence>
<dbReference type="EC" id="4.1.1.94" evidence="7"/>
<dbReference type="AlphaFoldDB" id="A0A7S3L6P2"/>
<evidence type="ECO:0000256" key="9">
    <source>
        <dbReference type="ARBA" id="ARBA00042052"/>
    </source>
</evidence>
<dbReference type="EMBL" id="HBIM01013312">
    <property type="protein sequence ID" value="CAE0413539.1"/>
    <property type="molecule type" value="Transcribed_RNA"/>
</dbReference>
<dbReference type="GO" id="GO:0006635">
    <property type="term" value="P:fatty acid beta-oxidation"/>
    <property type="evidence" value="ECO:0007669"/>
    <property type="project" value="TreeGrafter"/>
</dbReference>
<name>A0A7S3L6P2_9STRA</name>
<evidence type="ECO:0000256" key="7">
    <source>
        <dbReference type="ARBA" id="ARBA00038883"/>
    </source>
</evidence>
<sequence length="318" mass="34046">MLSNFRVAYLQLGRRGLRSRSFSVLSRNATEIASVREHLRAFGSEQATDTVTLQLASESPSKELSKLGSSTAIITLKNPASRNALTGKMMAELADVVDQLETNPDFQRSLSSVIVRGDGGFFCAGADIRIAADHLLSKEGGKAMSTLMIDSLTRLRHLPYVTVAAIEGGAVGGGAELATATDYRVLDESASIRFVQALMGVSPGWGGATRLVRLVGRGRALELLGTASACTARTCQEIGLVTQTLPVEEMDQWLVTKLEGFVHAHPQVLHAAKQVVAGCEDLPTFEEAIANEHDVFLTLWDGEANRAALAAAKNKKKK</sequence>
<dbReference type="InterPro" id="IPR001753">
    <property type="entry name" value="Enoyl-CoA_hydra/iso"/>
</dbReference>
<reference evidence="14" key="1">
    <citation type="submission" date="2021-01" db="EMBL/GenBank/DDBJ databases">
        <authorList>
            <person name="Corre E."/>
            <person name="Pelletier E."/>
            <person name="Niang G."/>
            <person name="Scheremetjew M."/>
            <person name="Finn R."/>
            <person name="Kale V."/>
            <person name="Holt S."/>
            <person name="Cochrane G."/>
            <person name="Meng A."/>
            <person name="Brown T."/>
            <person name="Cohen L."/>
        </authorList>
    </citation>
    <scope>NUCLEOTIDE SEQUENCE</scope>
    <source>
        <strain evidence="14">CCMP127</strain>
    </source>
</reference>
<evidence type="ECO:0000256" key="2">
    <source>
        <dbReference type="ARBA" id="ARBA00005254"/>
    </source>
</evidence>
<evidence type="ECO:0000256" key="13">
    <source>
        <dbReference type="RuleBase" id="RU003707"/>
    </source>
</evidence>
<accession>A0A7S3L6P2</accession>
<evidence type="ECO:0000256" key="12">
    <source>
        <dbReference type="ARBA" id="ARBA00056546"/>
    </source>
</evidence>
<dbReference type="InterPro" id="IPR029045">
    <property type="entry name" value="ClpP/crotonase-like_dom_sf"/>
</dbReference>
<evidence type="ECO:0000256" key="3">
    <source>
        <dbReference type="ARBA" id="ARBA00022490"/>
    </source>
</evidence>
<comment type="function">
    <text evidence="12">Decarboxylates ethylmalonyl-CoA, a potentially toxic metabolite, to form butyryl-CoA, suggesting it might be involved in metabolite proofreading. Acts preferentially on (S)-ethylmalonyl-CoA but also has some activity on the (R)-isomer. Also has methylmalonyl-CoA decarboxylase activity at lower level.</text>
</comment>
<dbReference type="GO" id="GO:0004492">
    <property type="term" value="F:methyl/ethyl malonyl-CoA decarboxylase activity"/>
    <property type="evidence" value="ECO:0007669"/>
    <property type="project" value="UniProtKB-EC"/>
</dbReference>
<protein>
    <recommendedName>
        <fullName evidence="8">Ethylmalonyl-CoA decarboxylase</fullName>
        <ecNumber evidence="7">4.1.1.94</ecNumber>
    </recommendedName>
    <alternativeName>
        <fullName evidence="10">Enoyl-CoA hydratase domain-containing protein 1</fullName>
    </alternativeName>
    <alternativeName>
        <fullName evidence="9">Methylmalonyl-CoA decarboxylase</fullName>
    </alternativeName>
</protein>
<evidence type="ECO:0000256" key="5">
    <source>
        <dbReference type="ARBA" id="ARBA00036343"/>
    </source>
</evidence>
<dbReference type="Pfam" id="PF00378">
    <property type="entry name" value="ECH_1"/>
    <property type="match status" value="1"/>
</dbReference>
<dbReference type="GO" id="GO:0005829">
    <property type="term" value="C:cytosol"/>
    <property type="evidence" value="ECO:0007669"/>
    <property type="project" value="UniProtKB-SubCell"/>
</dbReference>
<comment type="subcellular location">
    <subcellularLocation>
        <location evidence="1">Cytoplasm</location>
        <location evidence="1">Cytosol</location>
    </subcellularLocation>
</comment>
<evidence type="ECO:0000256" key="8">
    <source>
        <dbReference type="ARBA" id="ARBA00039903"/>
    </source>
</evidence>
<dbReference type="PANTHER" id="PTHR11941">
    <property type="entry name" value="ENOYL-COA HYDRATASE-RELATED"/>
    <property type="match status" value="1"/>
</dbReference>
<evidence type="ECO:0000256" key="11">
    <source>
        <dbReference type="ARBA" id="ARBA00047446"/>
    </source>
</evidence>
<comment type="catalytic activity">
    <reaction evidence="5">
        <text>(2S)-ethylmalonyl-CoA + H(+) = butanoyl-CoA + CO2</text>
        <dbReference type="Rhea" id="RHEA:32131"/>
        <dbReference type="ChEBI" id="CHEBI:15378"/>
        <dbReference type="ChEBI" id="CHEBI:16526"/>
        <dbReference type="ChEBI" id="CHEBI:57371"/>
        <dbReference type="ChEBI" id="CHEBI:60909"/>
        <dbReference type="EC" id="4.1.1.94"/>
    </reaction>
    <physiologicalReaction direction="left-to-right" evidence="5">
        <dbReference type="Rhea" id="RHEA:32132"/>
    </physiologicalReaction>
</comment>
<evidence type="ECO:0000256" key="10">
    <source>
        <dbReference type="ARBA" id="ARBA00042182"/>
    </source>
</evidence>
<comment type="similarity">
    <text evidence="2 13">Belongs to the enoyl-CoA hydratase/isomerase family.</text>
</comment>
<comment type="catalytic activity">
    <reaction evidence="11">
        <text>(S)-methylmalonyl-CoA + H(+) = propanoyl-CoA + CO2</text>
        <dbReference type="Rhea" id="RHEA:61340"/>
        <dbReference type="ChEBI" id="CHEBI:15378"/>
        <dbReference type="ChEBI" id="CHEBI:16526"/>
        <dbReference type="ChEBI" id="CHEBI:57327"/>
        <dbReference type="ChEBI" id="CHEBI:57392"/>
        <dbReference type="EC" id="4.1.1.94"/>
    </reaction>
    <physiologicalReaction direction="left-to-right" evidence="11">
        <dbReference type="Rhea" id="RHEA:61341"/>
    </physiologicalReaction>
</comment>
<dbReference type="PANTHER" id="PTHR11941:SF27">
    <property type="entry name" value="ETHYLMALONYL-COA DECARBOXYLASE"/>
    <property type="match status" value="1"/>
</dbReference>
<organism evidence="14">
    <name type="scientific">Amphora coffeiformis</name>
    <dbReference type="NCBI Taxonomy" id="265554"/>
    <lineage>
        <taxon>Eukaryota</taxon>
        <taxon>Sar</taxon>
        <taxon>Stramenopiles</taxon>
        <taxon>Ochrophyta</taxon>
        <taxon>Bacillariophyta</taxon>
        <taxon>Bacillariophyceae</taxon>
        <taxon>Bacillariophycidae</taxon>
        <taxon>Thalassiophysales</taxon>
        <taxon>Catenulaceae</taxon>
        <taxon>Amphora</taxon>
    </lineage>
</organism>